<proteinExistence type="predicted"/>
<feature type="chain" id="PRO_5018259285" evidence="1">
    <location>
        <begin position="36"/>
        <end position="194"/>
    </location>
</feature>
<dbReference type="Proteomes" id="UP000279994">
    <property type="component" value="Unassembled WGS sequence"/>
</dbReference>
<dbReference type="AlphaFoldDB" id="A0A3N0GFW2"/>
<reference evidence="2 3" key="1">
    <citation type="submission" date="2018-11" db="EMBL/GenBank/DDBJ databases">
        <authorList>
            <person name="Li F."/>
        </authorList>
    </citation>
    <scope>NUCLEOTIDE SEQUENCE [LARGE SCALE GENOMIC DNA]</scope>
    <source>
        <strain evidence="2 3">Gsoil 818</strain>
    </source>
</reference>
<evidence type="ECO:0000313" key="3">
    <source>
        <dbReference type="Proteomes" id="UP000279994"/>
    </source>
</evidence>
<dbReference type="EMBL" id="RJSF01000049">
    <property type="protein sequence ID" value="RNM11106.1"/>
    <property type="molecule type" value="Genomic_DNA"/>
</dbReference>
<keyword evidence="1" id="KW-0732">Signal</keyword>
<name>A0A3N0GFW2_9ACTN</name>
<accession>A0A3N0GFW2</accession>
<evidence type="ECO:0000256" key="1">
    <source>
        <dbReference type="SAM" id="SignalP"/>
    </source>
</evidence>
<sequence length="194" mass="20638">MSHHRSSARRIRLLAATLACLMTSLLVGSTVPASAHGDESTTGTAADLHSRDGAGQALAQLRHDLAPYADVHRALADGFVPVSDCTSSPAGAMGVHFLNPARAMAPVDPTKPAILLYLPTGDGGYQLLGAEWFQADADQDLSTDGDRPTLWGRPFNGPMLGHEPGMPIHYDLHVWLFQANPDGVFAPWNPSVHC</sequence>
<feature type="signal peptide" evidence="1">
    <location>
        <begin position="1"/>
        <end position="35"/>
    </location>
</feature>
<comment type="caution">
    <text evidence="2">The sequence shown here is derived from an EMBL/GenBank/DDBJ whole genome shotgun (WGS) entry which is preliminary data.</text>
</comment>
<protein>
    <submittedName>
        <fullName evidence="2">Uncharacterized protein</fullName>
    </submittedName>
</protein>
<organism evidence="2 3">
    <name type="scientific">Nocardioides pocheonensis</name>
    <dbReference type="NCBI Taxonomy" id="661485"/>
    <lineage>
        <taxon>Bacteria</taxon>
        <taxon>Bacillati</taxon>
        <taxon>Actinomycetota</taxon>
        <taxon>Actinomycetes</taxon>
        <taxon>Propionibacteriales</taxon>
        <taxon>Nocardioidaceae</taxon>
        <taxon>Nocardioides</taxon>
    </lineage>
</organism>
<dbReference type="RefSeq" id="WP_123225344.1">
    <property type="nucleotide sequence ID" value="NZ_RJSF01000049.1"/>
</dbReference>
<dbReference type="OrthoDB" id="2449873at2"/>
<evidence type="ECO:0000313" key="2">
    <source>
        <dbReference type="EMBL" id="RNM11106.1"/>
    </source>
</evidence>
<keyword evidence="3" id="KW-1185">Reference proteome</keyword>
<gene>
    <name evidence="2" type="ORF">EFL26_23460</name>
</gene>